<accession>A0AAW2PDS2</accession>
<gene>
    <name evidence="2" type="ORF">Sangu_1011700</name>
</gene>
<reference evidence="2" key="1">
    <citation type="submission" date="2020-06" db="EMBL/GenBank/DDBJ databases">
        <authorList>
            <person name="Li T."/>
            <person name="Hu X."/>
            <person name="Zhang T."/>
            <person name="Song X."/>
            <person name="Zhang H."/>
            <person name="Dai N."/>
            <person name="Sheng W."/>
            <person name="Hou X."/>
            <person name="Wei L."/>
        </authorList>
    </citation>
    <scope>NUCLEOTIDE SEQUENCE</scope>
    <source>
        <strain evidence="2">G01</strain>
        <tissue evidence="2">Leaf</tissue>
    </source>
</reference>
<proteinExistence type="predicted"/>
<dbReference type="AlphaFoldDB" id="A0AAW2PDS2"/>
<name>A0AAW2PDS2_9LAMI</name>
<organism evidence="2">
    <name type="scientific">Sesamum angustifolium</name>
    <dbReference type="NCBI Taxonomy" id="2727405"/>
    <lineage>
        <taxon>Eukaryota</taxon>
        <taxon>Viridiplantae</taxon>
        <taxon>Streptophyta</taxon>
        <taxon>Embryophyta</taxon>
        <taxon>Tracheophyta</taxon>
        <taxon>Spermatophyta</taxon>
        <taxon>Magnoliopsida</taxon>
        <taxon>eudicotyledons</taxon>
        <taxon>Gunneridae</taxon>
        <taxon>Pentapetalae</taxon>
        <taxon>asterids</taxon>
        <taxon>lamiids</taxon>
        <taxon>Lamiales</taxon>
        <taxon>Pedaliaceae</taxon>
        <taxon>Sesamum</taxon>
    </lineage>
</organism>
<evidence type="ECO:0000259" key="1">
    <source>
        <dbReference type="Pfam" id="PF23272"/>
    </source>
</evidence>
<feature type="domain" description="DUF7075" evidence="1">
    <location>
        <begin position="1"/>
        <end position="233"/>
    </location>
</feature>
<comment type="caution">
    <text evidence="2">The sequence shown here is derived from an EMBL/GenBank/DDBJ whole genome shotgun (WGS) entry which is preliminary data.</text>
</comment>
<dbReference type="EMBL" id="JACGWK010000005">
    <property type="protein sequence ID" value="KAL0354304.1"/>
    <property type="molecule type" value="Genomic_DNA"/>
</dbReference>
<dbReference type="Pfam" id="PF23272">
    <property type="entry name" value="DUF7075"/>
    <property type="match status" value="1"/>
</dbReference>
<dbReference type="GO" id="GO:0005794">
    <property type="term" value="C:Golgi apparatus"/>
    <property type="evidence" value="ECO:0007669"/>
    <property type="project" value="TreeGrafter"/>
</dbReference>
<dbReference type="PANTHER" id="PTHR31469">
    <property type="entry name" value="OS07G0633600 PROTEIN"/>
    <property type="match status" value="1"/>
</dbReference>
<dbReference type="InterPro" id="IPR055503">
    <property type="entry name" value="DUF7075"/>
</dbReference>
<protein>
    <recommendedName>
        <fullName evidence="1">DUF7075 domain-containing protein</fullName>
    </recommendedName>
</protein>
<dbReference type="PANTHER" id="PTHR31469:SF2">
    <property type="entry name" value="EXPRESSED PROTEIN"/>
    <property type="match status" value="1"/>
</dbReference>
<sequence length="252" mass="29433">MDLSMCLSKIYTSSGQDEEGKDFRFYFDFEHLMDSAPVLEQNQFWSEWSKWQKKDGLSLHLVEDFRVTPMKLADSKDTLIMRKFGSVEPDNYWYRVCEGETESVIERPWKMVWKSRRLLDIASAIAARMNWDFDAVHVERGEKASNKELWPNLDRDTSPEALLSTLNYKIEDGRNLYIATNEPDTSFFDPLKDNDWYAEMTKLNNGNPVEFDGYMRISVDTEVFLRGKKQIETFNELTKDCKDGINTCTSAS</sequence>
<evidence type="ECO:0000313" key="2">
    <source>
        <dbReference type="EMBL" id="KAL0354304.1"/>
    </source>
</evidence>
<reference evidence="2" key="2">
    <citation type="journal article" date="2024" name="Plant">
        <title>Genomic evolution and insights into agronomic trait innovations of Sesamum species.</title>
        <authorList>
            <person name="Miao H."/>
            <person name="Wang L."/>
            <person name="Qu L."/>
            <person name="Liu H."/>
            <person name="Sun Y."/>
            <person name="Le M."/>
            <person name="Wang Q."/>
            <person name="Wei S."/>
            <person name="Zheng Y."/>
            <person name="Lin W."/>
            <person name="Duan Y."/>
            <person name="Cao H."/>
            <person name="Xiong S."/>
            <person name="Wang X."/>
            <person name="Wei L."/>
            <person name="Li C."/>
            <person name="Ma Q."/>
            <person name="Ju M."/>
            <person name="Zhao R."/>
            <person name="Li G."/>
            <person name="Mu C."/>
            <person name="Tian Q."/>
            <person name="Mei H."/>
            <person name="Zhang T."/>
            <person name="Gao T."/>
            <person name="Zhang H."/>
        </authorList>
    </citation>
    <scope>NUCLEOTIDE SEQUENCE</scope>
    <source>
        <strain evidence="2">G01</strain>
    </source>
</reference>